<feature type="compositionally biased region" description="Polar residues" evidence="1">
    <location>
        <begin position="109"/>
        <end position="136"/>
    </location>
</feature>
<evidence type="ECO:0000313" key="2">
    <source>
        <dbReference type="EMBL" id="CAC5360397.1"/>
    </source>
</evidence>
<reference evidence="2 3" key="1">
    <citation type="submission" date="2020-06" db="EMBL/GenBank/DDBJ databases">
        <authorList>
            <person name="Li R."/>
            <person name="Bekaert M."/>
        </authorList>
    </citation>
    <scope>NUCLEOTIDE SEQUENCE [LARGE SCALE GENOMIC DNA]</scope>
    <source>
        <strain evidence="3">wild</strain>
    </source>
</reference>
<organism evidence="2 3">
    <name type="scientific">Mytilus coruscus</name>
    <name type="common">Sea mussel</name>
    <dbReference type="NCBI Taxonomy" id="42192"/>
    <lineage>
        <taxon>Eukaryota</taxon>
        <taxon>Metazoa</taxon>
        <taxon>Spiralia</taxon>
        <taxon>Lophotrochozoa</taxon>
        <taxon>Mollusca</taxon>
        <taxon>Bivalvia</taxon>
        <taxon>Autobranchia</taxon>
        <taxon>Pteriomorphia</taxon>
        <taxon>Mytilida</taxon>
        <taxon>Mytiloidea</taxon>
        <taxon>Mytilidae</taxon>
        <taxon>Mytilinae</taxon>
        <taxon>Mytilus</taxon>
    </lineage>
</organism>
<feature type="region of interest" description="Disordered" evidence="1">
    <location>
        <begin position="179"/>
        <end position="208"/>
    </location>
</feature>
<dbReference type="AlphaFoldDB" id="A0A6J8A1U1"/>
<dbReference type="EC" id="2.7.11.22" evidence="2"/>
<protein>
    <submittedName>
        <fullName evidence="2">CDK12_13</fullName>
        <ecNumber evidence="2">2.7.11.22</ecNumber>
        <ecNumber evidence="2">2.7.11.23</ecNumber>
    </submittedName>
</protein>
<dbReference type="Proteomes" id="UP000507470">
    <property type="component" value="Unassembled WGS sequence"/>
</dbReference>
<proteinExistence type="predicted"/>
<feature type="compositionally biased region" description="Low complexity" evidence="1">
    <location>
        <begin position="196"/>
        <end position="208"/>
    </location>
</feature>
<gene>
    <name evidence="2" type="ORF">MCOR_2898</name>
</gene>
<feature type="compositionally biased region" description="Polar residues" evidence="1">
    <location>
        <begin position="30"/>
        <end position="52"/>
    </location>
</feature>
<accession>A0A6J8A1U1</accession>
<dbReference type="GO" id="GO:0008353">
    <property type="term" value="F:RNA polymerase II CTD heptapeptide repeat kinase activity"/>
    <property type="evidence" value="ECO:0007669"/>
    <property type="project" value="UniProtKB-EC"/>
</dbReference>
<feature type="region of interest" description="Disordered" evidence="1">
    <location>
        <begin position="20"/>
        <end position="161"/>
    </location>
</feature>
<feature type="compositionally biased region" description="Basic and acidic residues" evidence="1">
    <location>
        <begin position="146"/>
        <end position="156"/>
    </location>
</feature>
<feature type="compositionally biased region" description="Polar residues" evidence="1">
    <location>
        <begin position="75"/>
        <end position="86"/>
    </location>
</feature>
<feature type="compositionally biased region" description="Basic and acidic residues" evidence="1">
    <location>
        <begin position="20"/>
        <end position="29"/>
    </location>
</feature>
<keyword evidence="3" id="KW-1185">Reference proteome</keyword>
<evidence type="ECO:0000313" key="3">
    <source>
        <dbReference type="Proteomes" id="UP000507470"/>
    </source>
</evidence>
<sequence>MTNPNPCFRVHPPEVMDHTEFNQNKHERPSTSSVVLNKSPLSQKPILNQRRFSASPISSRRRQSVSPSPAKQCRRQSVSPSPAQQCRRQSFSPSSGQPSRRQSVSPSSALQNRRQSVSPSPAQQCRRQSVSPSPGLQSRRHSVSPPKEHIQRDSKSQKSTFSKYSNVDSVLFVELSVQSTSTDRKRLNGPNYIRGRSNSTTSTSSVRSRSTCSVKSVNLEESSEINLSITRSKSLNDIASVFDSGFHKISQKRYLL</sequence>
<keyword evidence="2" id="KW-0808">Transferase</keyword>
<dbReference type="GO" id="GO:0004693">
    <property type="term" value="F:cyclin-dependent protein serine/threonine kinase activity"/>
    <property type="evidence" value="ECO:0007669"/>
    <property type="project" value="UniProtKB-EC"/>
</dbReference>
<feature type="compositionally biased region" description="Low complexity" evidence="1">
    <location>
        <begin position="87"/>
        <end position="108"/>
    </location>
</feature>
<evidence type="ECO:0000256" key="1">
    <source>
        <dbReference type="SAM" id="MobiDB-lite"/>
    </source>
</evidence>
<dbReference type="EC" id="2.7.11.23" evidence="2"/>
<name>A0A6J8A1U1_MYTCO</name>
<dbReference type="EMBL" id="CACVKT020000563">
    <property type="protein sequence ID" value="CAC5360397.1"/>
    <property type="molecule type" value="Genomic_DNA"/>
</dbReference>